<dbReference type="Proteomes" id="UP001153069">
    <property type="component" value="Unassembled WGS sequence"/>
</dbReference>
<dbReference type="EMBL" id="CAICTM010001171">
    <property type="protein sequence ID" value="CAB9521190.1"/>
    <property type="molecule type" value="Genomic_DNA"/>
</dbReference>
<accession>A0A9N8EIV4</accession>
<evidence type="ECO:0000256" key="1">
    <source>
        <dbReference type="SAM" id="Phobius"/>
    </source>
</evidence>
<evidence type="ECO:0000313" key="2">
    <source>
        <dbReference type="EMBL" id="CAB9521190.1"/>
    </source>
</evidence>
<gene>
    <name evidence="2" type="ORF">SEMRO_1173_G248940.1</name>
</gene>
<sequence>MTTTGLWVQSVVAQAQLLIVVSILFGVIPPSIVSLILVDEYACERTNGTTDHVLELDRILFLHFLEEDDVNSVELVLEYPTLISTMEEIIQATYNNQSFHSCDLPHFRTMRSVSFLRQSSPRVMAFQVEAQCQNCTERFPLFADMTMGTTPTHILTGLQPLATARSDPRQLDDGSSSSCVCPQHAQPSPSLLSPQGFLPILNQNLQTSTGLLLLHVSSLGELQPVDCGDADSVEYFTSMAYSTMEVRTKEIPLDSELQRLEDAFLTTYNQLSFQACDPHVKTITNVSLSIQLEGDVMETTASNATARNTTMATAVFSIEGHCQNKCTVSQSGSLPLFSDETQLLSTRRLSQDNLPPRQPMVELDVHHTKLQDGCFCPTSLNPTDTVTEGDFLESFQQEITLLQEEGEIKAVESVLDLQEALPVASHPRLNSRFSFGLSRLTFVTCDGYFRAVTSVELQVASVEDDSDGGMSLKDTLMEQHLGQRRLSNITNKASNATDRYGNATLAVGNITVFPADSRNRDIVPVVFAVTGTCRTGGGSWVTENQPVQTTTES</sequence>
<keyword evidence="3" id="KW-1185">Reference proteome</keyword>
<dbReference type="AlphaFoldDB" id="A0A9N8EIV4"/>
<evidence type="ECO:0000313" key="3">
    <source>
        <dbReference type="Proteomes" id="UP001153069"/>
    </source>
</evidence>
<keyword evidence="1" id="KW-1133">Transmembrane helix</keyword>
<keyword evidence="1" id="KW-0812">Transmembrane</keyword>
<organism evidence="2 3">
    <name type="scientific">Seminavis robusta</name>
    <dbReference type="NCBI Taxonomy" id="568900"/>
    <lineage>
        <taxon>Eukaryota</taxon>
        <taxon>Sar</taxon>
        <taxon>Stramenopiles</taxon>
        <taxon>Ochrophyta</taxon>
        <taxon>Bacillariophyta</taxon>
        <taxon>Bacillariophyceae</taxon>
        <taxon>Bacillariophycidae</taxon>
        <taxon>Naviculales</taxon>
        <taxon>Naviculaceae</taxon>
        <taxon>Seminavis</taxon>
    </lineage>
</organism>
<reference evidence="2" key="1">
    <citation type="submission" date="2020-06" db="EMBL/GenBank/DDBJ databases">
        <authorList>
            <consortium name="Plant Systems Biology data submission"/>
        </authorList>
    </citation>
    <scope>NUCLEOTIDE SEQUENCE</scope>
    <source>
        <strain evidence="2">D6</strain>
    </source>
</reference>
<name>A0A9N8EIV4_9STRA</name>
<protein>
    <submittedName>
        <fullName evidence="2">Uncharacterized protein</fullName>
    </submittedName>
</protein>
<comment type="caution">
    <text evidence="2">The sequence shown here is derived from an EMBL/GenBank/DDBJ whole genome shotgun (WGS) entry which is preliminary data.</text>
</comment>
<keyword evidence="1" id="KW-0472">Membrane</keyword>
<proteinExistence type="predicted"/>
<feature type="transmembrane region" description="Helical" evidence="1">
    <location>
        <begin position="15"/>
        <end position="38"/>
    </location>
</feature>